<dbReference type="GO" id="GO:0016491">
    <property type="term" value="F:oxidoreductase activity"/>
    <property type="evidence" value="ECO:0007669"/>
    <property type="project" value="UniProtKB-KW"/>
</dbReference>
<comment type="catalytic activity">
    <reaction evidence="9">
        <text>glycyl-[protein] + reduced [flavodoxin] + S-adenosyl-L-methionine = glycin-2-yl radical-[protein] + semiquinone [flavodoxin] + 5'-deoxyadenosine + L-methionine + H(+)</text>
        <dbReference type="Rhea" id="RHEA:61976"/>
        <dbReference type="Rhea" id="RHEA-COMP:10622"/>
        <dbReference type="Rhea" id="RHEA-COMP:14480"/>
        <dbReference type="Rhea" id="RHEA-COMP:15993"/>
        <dbReference type="Rhea" id="RHEA-COMP:15994"/>
        <dbReference type="ChEBI" id="CHEBI:15378"/>
        <dbReference type="ChEBI" id="CHEBI:17319"/>
        <dbReference type="ChEBI" id="CHEBI:29947"/>
        <dbReference type="ChEBI" id="CHEBI:32722"/>
        <dbReference type="ChEBI" id="CHEBI:57618"/>
        <dbReference type="ChEBI" id="CHEBI:57844"/>
        <dbReference type="ChEBI" id="CHEBI:59789"/>
        <dbReference type="ChEBI" id="CHEBI:140311"/>
    </reaction>
</comment>
<dbReference type="EMBL" id="CALBWS010000038">
    <property type="protein sequence ID" value="CAH2717078.1"/>
    <property type="molecule type" value="Genomic_DNA"/>
</dbReference>
<evidence type="ECO:0000256" key="9">
    <source>
        <dbReference type="ARBA" id="ARBA00047365"/>
    </source>
</evidence>
<dbReference type="PANTHER" id="PTHR30352:SF13">
    <property type="entry name" value="GLYCYL-RADICAL ENZYME ACTIVATING ENZYME YJJW-RELATED"/>
    <property type="match status" value="1"/>
</dbReference>
<dbReference type="PROSITE" id="PS51379">
    <property type="entry name" value="4FE4S_FER_2"/>
    <property type="match status" value="2"/>
</dbReference>
<dbReference type="PROSITE" id="PS51918">
    <property type="entry name" value="RADICAL_SAM"/>
    <property type="match status" value="1"/>
</dbReference>
<reference evidence="12" key="1">
    <citation type="submission" date="2022-04" db="EMBL/GenBank/DDBJ databases">
        <authorList>
            <person name="Criscuolo A."/>
        </authorList>
    </citation>
    <scope>NUCLEOTIDE SEQUENCE</scope>
    <source>
        <strain evidence="12">CIP111895</strain>
    </source>
</reference>
<name>A0ABN8KTC9_9BACI</name>
<feature type="domain" description="4Fe-4S ferredoxin-type" evidence="10">
    <location>
        <begin position="33"/>
        <end position="64"/>
    </location>
</feature>
<evidence type="ECO:0000256" key="8">
    <source>
        <dbReference type="ARBA" id="ARBA00023014"/>
    </source>
</evidence>
<protein>
    <submittedName>
        <fullName evidence="12">Glycyl-radical enzyme activating enzyme YjjW</fullName>
        <ecNumber evidence="12">1.97.1.-</ecNumber>
    </submittedName>
</protein>
<evidence type="ECO:0000256" key="4">
    <source>
        <dbReference type="ARBA" id="ARBA00022691"/>
    </source>
</evidence>
<dbReference type="PIRSF" id="PIRSF000371">
    <property type="entry name" value="PFL_act_enz"/>
    <property type="match status" value="1"/>
</dbReference>
<dbReference type="InterPro" id="IPR058240">
    <property type="entry name" value="rSAM_sf"/>
</dbReference>
<comment type="similarity">
    <text evidence="2">Belongs to the organic radical-activating enzymes family.</text>
</comment>
<feature type="domain" description="Radical SAM core" evidence="11">
    <location>
        <begin position="15"/>
        <end position="274"/>
    </location>
</feature>
<dbReference type="SFLD" id="SFLDG01118">
    <property type="entry name" value="activating_enzymes__group_2"/>
    <property type="match status" value="1"/>
</dbReference>
<dbReference type="SFLD" id="SFLDF00392">
    <property type="entry name" value="YjjI_activase"/>
    <property type="match status" value="1"/>
</dbReference>
<dbReference type="InterPro" id="IPR017900">
    <property type="entry name" value="4Fe4S_Fe_S_CS"/>
</dbReference>
<evidence type="ECO:0000256" key="7">
    <source>
        <dbReference type="ARBA" id="ARBA00023004"/>
    </source>
</evidence>
<keyword evidence="4" id="KW-0949">S-adenosyl-L-methionine</keyword>
<dbReference type="InterPro" id="IPR017896">
    <property type="entry name" value="4Fe4S_Fe-S-bd"/>
</dbReference>
<dbReference type="InterPro" id="IPR013785">
    <property type="entry name" value="Aldolase_TIM"/>
</dbReference>
<keyword evidence="7" id="KW-0408">Iron</keyword>
<dbReference type="InterPro" id="IPR040074">
    <property type="entry name" value="BssD/PflA/YjjW"/>
</dbReference>
<organism evidence="12 13">
    <name type="scientific">Neobacillus rhizosphaerae</name>
    <dbReference type="NCBI Taxonomy" id="2880965"/>
    <lineage>
        <taxon>Bacteria</taxon>
        <taxon>Bacillati</taxon>
        <taxon>Bacillota</taxon>
        <taxon>Bacilli</taxon>
        <taxon>Bacillales</taxon>
        <taxon>Bacillaceae</taxon>
        <taxon>Neobacillus</taxon>
    </lineage>
</organism>
<dbReference type="InterPro" id="IPR007197">
    <property type="entry name" value="rSAM"/>
</dbReference>
<evidence type="ECO:0000256" key="3">
    <source>
        <dbReference type="ARBA" id="ARBA00022485"/>
    </source>
</evidence>
<dbReference type="PANTHER" id="PTHR30352">
    <property type="entry name" value="PYRUVATE FORMATE-LYASE-ACTIVATING ENZYME"/>
    <property type="match status" value="1"/>
</dbReference>
<evidence type="ECO:0000259" key="11">
    <source>
        <dbReference type="PROSITE" id="PS51918"/>
    </source>
</evidence>
<dbReference type="InterPro" id="IPR023912">
    <property type="entry name" value="YjjW_bact"/>
</dbReference>
<keyword evidence="3" id="KW-0004">4Fe-4S</keyword>
<evidence type="ECO:0000256" key="5">
    <source>
        <dbReference type="ARBA" id="ARBA00022723"/>
    </source>
</evidence>
<dbReference type="InterPro" id="IPR034457">
    <property type="entry name" value="Organic_radical-activating"/>
</dbReference>
<dbReference type="Pfam" id="PF00037">
    <property type="entry name" value="Fer4"/>
    <property type="match status" value="1"/>
</dbReference>
<evidence type="ECO:0000259" key="10">
    <source>
        <dbReference type="PROSITE" id="PS51379"/>
    </source>
</evidence>
<dbReference type="Gene3D" id="3.30.70.20">
    <property type="match status" value="1"/>
</dbReference>
<evidence type="ECO:0000313" key="12">
    <source>
        <dbReference type="EMBL" id="CAH2717078.1"/>
    </source>
</evidence>
<dbReference type="SFLD" id="SFLDS00029">
    <property type="entry name" value="Radical_SAM"/>
    <property type="match status" value="1"/>
</dbReference>
<dbReference type="SFLD" id="SFLDG01066">
    <property type="entry name" value="organic_radical-activating_enz"/>
    <property type="match status" value="1"/>
</dbReference>
<keyword evidence="13" id="KW-1185">Reference proteome</keyword>
<evidence type="ECO:0000256" key="2">
    <source>
        <dbReference type="ARBA" id="ARBA00009777"/>
    </source>
</evidence>
<dbReference type="InterPro" id="IPR012839">
    <property type="entry name" value="Organic_radical_activase"/>
</dbReference>
<keyword evidence="6 12" id="KW-0560">Oxidoreductase</keyword>
<dbReference type="Proteomes" id="UP000838308">
    <property type="component" value="Unassembled WGS sequence"/>
</dbReference>
<dbReference type="SUPFAM" id="SSF54862">
    <property type="entry name" value="4Fe-4S ferredoxins"/>
    <property type="match status" value="1"/>
</dbReference>
<dbReference type="Gene3D" id="3.20.20.70">
    <property type="entry name" value="Aldolase class I"/>
    <property type="match status" value="1"/>
</dbReference>
<dbReference type="PROSITE" id="PS00198">
    <property type="entry name" value="4FE4S_FER_1"/>
    <property type="match status" value="1"/>
</dbReference>
<dbReference type="InterPro" id="IPR001989">
    <property type="entry name" value="Radical_activat_CS"/>
</dbReference>
<gene>
    <name evidence="12" type="primary">yjjW</name>
    <name evidence="12" type="ORF">BACCIP111895_04267</name>
</gene>
<comment type="cofactor">
    <cofactor evidence="1">
        <name>[4Fe-4S] cluster</name>
        <dbReference type="ChEBI" id="CHEBI:49883"/>
    </cofactor>
</comment>
<feature type="domain" description="4Fe-4S ferredoxin-type" evidence="10">
    <location>
        <begin position="65"/>
        <end position="94"/>
    </location>
</feature>
<dbReference type="SUPFAM" id="SSF102114">
    <property type="entry name" value="Radical SAM enzymes"/>
    <property type="match status" value="1"/>
</dbReference>
<dbReference type="EC" id="1.97.1.-" evidence="12"/>
<comment type="caution">
    <text evidence="12">The sequence shown here is derived from an EMBL/GenBank/DDBJ whole genome shotgun (WGS) entry which is preliminary data.</text>
</comment>
<dbReference type="RefSeq" id="WP_248737307.1">
    <property type="nucleotide sequence ID" value="NZ_CALBWS010000038.1"/>
</dbReference>
<accession>A0ABN8KTC9</accession>
<dbReference type="Pfam" id="PF04055">
    <property type="entry name" value="Radical_SAM"/>
    <property type="match status" value="1"/>
</dbReference>
<dbReference type="NCBIfam" id="TIGR04041">
    <property type="entry name" value="activase_YjjW"/>
    <property type="match status" value="1"/>
</dbReference>
<evidence type="ECO:0000256" key="1">
    <source>
        <dbReference type="ARBA" id="ARBA00001966"/>
    </source>
</evidence>
<proteinExistence type="inferred from homology"/>
<keyword evidence="8" id="KW-0411">Iron-sulfur</keyword>
<evidence type="ECO:0000256" key="6">
    <source>
        <dbReference type="ARBA" id="ARBA00023002"/>
    </source>
</evidence>
<evidence type="ECO:0000313" key="13">
    <source>
        <dbReference type="Proteomes" id="UP000838308"/>
    </source>
</evidence>
<sequence>MTRAPVNKIIPLSLVDGPGNRTSIFLQGCNISCAYCHNPETQAVCNHCGICVSGCPSGALTIVGSRVKWDPEICKLCDQCIKVCPTFASPRVRNMSPEEVFQEIQKNIPFIRGITVSGGECTLYPNFLKELFAIANENGLTCLIDSNGTTDFSRFPELMQLCNGVMLDVKAWDEQIYKKLTVGATNSIVKKNLQYLADCNKLEELRIVCLPGEVDAEAVISGIAQTIGEKACSVRLKLIKFRHYGVKGRLQNTPSPDDAYMQKLLQLAVGFGFEKAVIV</sequence>
<dbReference type="PROSITE" id="PS01087">
    <property type="entry name" value="RADICAL_ACTIVATING"/>
    <property type="match status" value="1"/>
</dbReference>
<keyword evidence="5" id="KW-0479">Metal-binding</keyword>